<dbReference type="STRING" id="1416801.SAMN05192553_101424"/>
<evidence type="ECO:0000256" key="1">
    <source>
        <dbReference type="ARBA" id="ARBA00022487"/>
    </source>
</evidence>
<organism evidence="6 7">
    <name type="scientific">Cyclobacterium xiamenense</name>
    <dbReference type="NCBI Taxonomy" id="1297121"/>
    <lineage>
        <taxon>Bacteria</taxon>
        <taxon>Pseudomonadati</taxon>
        <taxon>Bacteroidota</taxon>
        <taxon>Cytophagia</taxon>
        <taxon>Cytophagales</taxon>
        <taxon>Cyclobacteriaceae</taxon>
        <taxon>Cyclobacterium</taxon>
    </lineage>
</organism>
<accession>A0A1H6TSG8</accession>
<dbReference type="InterPro" id="IPR029058">
    <property type="entry name" value="AB_hydrolase_fold"/>
</dbReference>
<gene>
    <name evidence="6" type="ORF">SAMN05192553_101424</name>
</gene>
<dbReference type="Gene3D" id="3.40.50.1820">
    <property type="entry name" value="alpha/beta hydrolase"/>
    <property type="match status" value="1"/>
</dbReference>
<feature type="domain" description="4-O-methyl-glucuronoyl methylesterase-like" evidence="5">
    <location>
        <begin position="159"/>
        <end position="345"/>
    </location>
</feature>
<keyword evidence="1" id="KW-0719">Serine esterase</keyword>
<name>A0A1H6TSG8_9BACT</name>
<evidence type="ECO:0000313" key="6">
    <source>
        <dbReference type="EMBL" id="SEI82196.1"/>
    </source>
</evidence>
<dbReference type="RefSeq" id="WP_092168798.1">
    <property type="nucleotide sequence ID" value="NZ_FNZH01000001.1"/>
</dbReference>
<sequence>MLSKTTLFFALYLLACFTGFAQDEAFNYEEAKVPPFSLPDPFVSLKGEPIETIQDWEIQRRGEIVSLFENEVYGQVPRDLDAIRFELISEDTQAMNGNAHLKEIDILVERDGDSNRLRLILFIPNALTGPAPVFLLINHRDPENIDPTRQVKTGFWPAEKIVQRGYAAATFHVNDVSDDTNETFKEDILNTLYPEQLEMGNGMRGLGAWAWGAMRAMDYFVTDAQIDARRAAVVGHSRGGKASLWTGAQDTRWAITISNESGCGGAALSRRRFGETVKRINTNFPYWFTDNFNRYNDQEDLLPVDQHLLVAAIAPRAVYVASASEDQWADPKGEFLSLRHGTRVHREIYGMEGAFPSVLPAPESPLHLPYAGHHIREGKHNLTPYDWQRFMDFADQLYRKSYE</sequence>
<reference evidence="7" key="1">
    <citation type="submission" date="2016-10" db="EMBL/GenBank/DDBJ databases">
        <authorList>
            <person name="Varghese N."/>
            <person name="Submissions S."/>
        </authorList>
    </citation>
    <scope>NUCLEOTIDE SEQUENCE [LARGE SCALE GENOMIC DNA]</scope>
    <source>
        <strain evidence="7">IBRC-M 10761</strain>
    </source>
</reference>
<evidence type="ECO:0000256" key="2">
    <source>
        <dbReference type="ARBA" id="ARBA00022729"/>
    </source>
</evidence>
<dbReference type="InterPro" id="IPR054579">
    <property type="entry name" value="GCE-like_dom"/>
</dbReference>
<evidence type="ECO:0000259" key="5">
    <source>
        <dbReference type="Pfam" id="PF22244"/>
    </source>
</evidence>
<evidence type="ECO:0000256" key="4">
    <source>
        <dbReference type="SAM" id="SignalP"/>
    </source>
</evidence>
<dbReference type="SUPFAM" id="SSF53474">
    <property type="entry name" value="alpha/beta-Hydrolases"/>
    <property type="match status" value="1"/>
</dbReference>
<proteinExistence type="predicted"/>
<dbReference type="EMBL" id="FNZH01000001">
    <property type="protein sequence ID" value="SEI82196.1"/>
    <property type="molecule type" value="Genomic_DNA"/>
</dbReference>
<feature type="signal peptide" evidence="4">
    <location>
        <begin position="1"/>
        <end position="21"/>
    </location>
</feature>
<protein>
    <recommendedName>
        <fullName evidence="5">4-O-methyl-glucuronoyl methylesterase-like domain-containing protein</fullName>
    </recommendedName>
</protein>
<dbReference type="GO" id="GO:0052689">
    <property type="term" value="F:carboxylic ester hydrolase activity"/>
    <property type="evidence" value="ECO:0007669"/>
    <property type="project" value="UniProtKB-KW"/>
</dbReference>
<dbReference type="OrthoDB" id="9809261at2"/>
<keyword evidence="3" id="KW-0378">Hydrolase</keyword>
<evidence type="ECO:0000256" key="3">
    <source>
        <dbReference type="ARBA" id="ARBA00022801"/>
    </source>
</evidence>
<keyword evidence="7" id="KW-1185">Reference proteome</keyword>
<keyword evidence="2 4" id="KW-0732">Signal</keyword>
<feature type="chain" id="PRO_5011771588" description="4-O-methyl-glucuronoyl methylesterase-like domain-containing protein" evidence="4">
    <location>
        <begin position="22"/>
        <end position="403"/>
    </location>
</feature>
<dbReference type="AlphaFoldDB" id="A0A1H6TSG8"/>
<dbReference type="Pfam" id="PF22244">
    <property type="entry name" value="GCE_fung"/>
    <property type="match status" value="1"/>
</dbReference>
<dbReference type="Proteomes" id="UP000199403">
    <property type="component" value="Unassembled WGS sequence"/>
</dbReference>
<evidence type="ECO:0000313" key="7">
    <source>
        <dbReference type="Proteomes" id="UP000199403"/>
    </source>
</evidence>